<proteinExistence type="predicted"/>
<sequence length="39" mass="4520">MLKGCSSQLQCSLCTSSHLDLLYTRRQNWYPCGNTVRKK</sequence>
<accession>A0A0A8ZQE4</accession>
<protein>
    <submittedName>
        <fullName evidence="1">Uncharacterized protein</fullName>
    </submittedName>
</protein>
<dbReference type="AlphaFoldDB" id="A0A0A8ZQE4"/>
<name>A0A0A8ZQE4_ARUDO</name>
<reference evidence="1" key="2">
    <citation type="journal article" date="2015" name="Data Brief">
        <title>Shoot transcriptome of the giant reed, Arundo donax.</title>
        <authorList>
            <person name="Barrero R.A."/>
            <person name="Guerrero F.D."/>
            <person name="Moolhuijzen P."/>
            <person name="Goolsby J.A."/>
            <person name="Tidwell J."/>
            <person name="Bellgard S.E."/>
            <person name="Bellgard M.I."/>
        </authorList>
    </citation>
    <scope>NUCLEOTIDE SEQUENCE</scope>
    <source>
        <tissue evidence="1">Shoot tissue taken approximately 20 cm above the soil surface</tissue>
    </source>
</reference>
<organism evidence="1">
    <name type="scientific">Arundo donax</name>
    <name type="common">Giant reed</name>
    <name type="synonym">Donax arundinaceus</name>
    <dbReference type="NCBI Taxonomy" id="35708"/>
    <lineage>
        <taxon>Eukaryota</taxon>
        <taxon>Viridiplantae</taxon>
        <taxon>Streptophyta</taxon>
        <taxon>Embryophyta</taxon>
        <taxon>Tracheophyta</taxon>
        <taxon>Spermatophyta</taxon>
        <taxon>Magnoliopsida</taxon>
        <taxon>Liliopsida</taxon>
        <taxon>Poales</taxon>
        <taxon>Poaceae</taxon>
        <taxon>PACMAD clade</taxon>
        <taxon>Arundinoideae</taxon>
        <taxon>Arundineae</taxon>
        <taxon>Arundo</taxon>
    </lineage>
</organism>
<dbReference type="EMBL" id="GBRH01256879">
    <property type="protein sequence ID" value="JAD41016.1"/>
    <property type="molecule type" value="Transcribed_RNA"/>
</dbReference>
<reference evidence="1" key="1">
    <citation type="submission" date="2014-09" db="EMBL/GenBank/DDBJ databases">
        <authorList>
            <person name="Magalhaes I.L.F."/>
            <person name="Oliveira U."/>
            <person name="Santos F.R."/>
            <person name="Vidigal T.H.D.A."/>
            <person name="Brescovit A.D."/>
            <person name="Santos A.J."/>
        </authorList>
    </citation>
    <scope>NUCLEOTIDE SEQUENCE</scope>
    <source>
        <tissue evidence="1">Shoot tissue taken approximately 20 cm above the soil surface</tissue>
    </source>
</reference>
<evidence type="ECO:0000313" key="1">
    <source>
        <dbReference type="EMBL" id="JAD41016.1"/>
    </source>
</evidence>